<organism evidence="3 4">
    <name type="scientific">Monilinia laxa</name>
    <name type="common">Brown rot fungus</name>
    <name type="synonym">Sclerotinia laxa</name>
    <dbReference type="NCBI Taxonomy" id="61186"/>
    <lineage>
        <taxon>Eukaryota</taxon>
        <taxon>Fungi</taxon>
        <taxon>Dikarya</taxon>
        <taxon>Ascomycota</taxon>
        <taxon>Pezizomycotina</taxon>
        <taxon>Leotiomycetes</taxon>
        <taxon>Helotiales</taxon>
        <taxon>Sclerotiniaceae</taxon>
        <taxon>Monilinia</taxon>
    </lineage>
</organism>
<feature type="compositionally biased region" description="Polar residues" evidence="1">
    <location>
        <begin position="8"/>
        <end position="32"/>
    </location>
</feature>
<dbReference type="AlphaFoldDB" id="A0A5N6KB27"/>
<dbReference type="SUPFAM" id="SSF55729">
    <property type="entry name" value="Acyl-CoA N-acyltransferases (Nat)"/>
    <property type="match status" value="1"/>
</dbReference>
<dbReference type="PANTHER" id="PTHR20958:SF6">
    <property type="entry name" value="GLYCINE N-ACYLTRANSFERASE-LIKE PROTEIN"/>
    <property type="match status" value="1"/>
</dbReference>
<dbReference type="InterPro" id="IPR016181">
    <property type="entry name" value="Acyl_CoA_acyltransferase"/>
</dbReference>
<gene>
    <name evidence="3" type="ORF">EYC80_000537</name>
</gene>
<evidence type="ECO:0000259" key="2">
    <source>
        <dbReference type="Pfam" id="PF08445"/>
    </source>
</evidence>
<dbReference type="Pfam" id="PF08445">
    <property type="entry name" value="FR47"/>
    <property type="match status" value="1"/>
</dbReference>
<comment type="caution">
    <text evidence="3">The sequence shown here is derived from an EMBL/GenBank/DDBJ whole genome shotgun (WGS) entry which is preliminary data.</text>
</comment>
<dbReference type="GO" id="GO:0016747">
    <property type="term" value="F:acyltransferase activity, transferring groups other than amino-acyl groups"/>
    <property type="evidence" value="ECO:0007669"/>
    <property type="project" value="InterPro"/>
</dbReference>
<dbReference type="Proteomes" id="UP000326757">
    <property type="component" value="Unassembled WGS sequence"/>
</dbReference>
<dbReference type="InterPro" id="IPR013653">
    <property type="entry name" value="GCN5-like_dom"/>
</dbReference>
<evidence type="ECO:0000256" key="1">
    <source>
        <dbReference type="SAM" id="MobiDB-lite"/>
    </source>
</evidence>
<keyword evidence="4" id="KW-1185">Reference proteome</keyword>
<accession>A0A5N6KB27</accession>
<dbReference type="CDD" id="cd04301">
    <property type="entry name" value="NAT_SF"/>
    <property type="match status" value="1"/>
</dbReference>
<reference evidence="3 4" key="1">
    <citation type="submission" date="2019-06" db="EMBL/GenBank/DDBJ databases">
        <title>Genome Sequence of the Brown Rot Fungal Pathogen Monilinia laxa.</title>
        <authorList>
            <person name="De Miccolis Angelini R.M."/>
            <person name="Landi L."/>
            <person name="Abate D."/>
            <person name="Pollastro S."/>
            <person name="Romanazzi G."/>
            <person name="Faretra F."/>
        </authorList>
    </citation>
    <scope>NUCLEOTIDE SEQUENCE [LARGE SCALE GENOMIC DNA]</scope>
    <source>
        <strain evidence="3 4">Mlax316</strain>
    </source>
</reference>
<dbReference type="PANTHER" id="PTHR20958">
    <property type="entry name" value="GLYCINE N-ACYLTRANSFERASE-LIKE PROTEIN"/>
    <property type="match status" value="1"/>
</dbReference>
<dbReference type="EMBL" id="VIGI01000005">
    <property type="protein sequence ID" value="KAB8300354.1"/>
    <property type="molecule type" value="Genomic_DNA"/>
</dbReference>
<sequence>MERPPGITSENDNNQKGQVNSSIPSGAEQSSLPNDLLQSFTISRVPPEHINLVVSTSSIPRESSTLLAQPSLCFLTSSSEMVAWAFIGIDGTLATLYVLPSHRGQGLATHIARELVLRLGREDFRDLGFSGESGWVHSDVKEGNMGSEGVMRGLEGKRSWVSSYLWVDCGELDDRWMDER</sequence>
<feature type="region of interest" description="Disordered" evidence="1">
    <location>
        <begin position="1"/>
        <end position="32"/>
    </location>
</feature>
<evidence type="ECO:0000313" key="4">
    <source>
        <dbReference type="Proteomes" id="UP000326757"/>
    </source>
</evidence>
<dbReference type="Gene3D" id="3.40.630.30">
    <property type="match status" value="1"/>
</dbReference>
<name>A0A5N6KB27_MONLA</name>
<dbReference type="InterPro" id="IPR053225">
    <property type="entry name" value="Acyl-CoA_N-acyltransferase"/>
</dbReference>
<evidence type="ECO:0000313" key="3">
    <source>
        <dbReference type="EMBL" id="KAB8300354.1"/>
    </source>
</evidence>
<proteinExistence type="predicted"/>
<protein>
    <recommendedName>
        <fullName evidence="2">GCN5-related N-acetyltransferase Rv2170-like domain-containing protein</fullName>
    </recommendedName>
</protein>
<feature type="domain" description="GCN5-related N-acetyltransferase Rv2170-like" evidence="2">
    <location>
        <begin position="78"/>
        <end position="119"/>
    </location>
</feature>
<dbReference type="OrthoDB" id="61870at2759"/>